<evidence type="ECO:0000313" key="1">
    <source>
        <dbReference type="EMBL" id="KAH3853926.1"/>
    </source>
</evidence>
<keyword evidence="2" id="KW-1185">Reference proteome</keyword>
<reference evidence="1" key="1">
    <citation type="journal article" date="2019" name="bioRxiv">
        <title>The Genome of the Zebra Mussel, Dreissena polymorpha: A Resource for Invasive Species Research.</title>
        <authorList>
            <person name="McCartney M.A."/>
            <person name="Auch B."/>
            <person name="Kono T."/>
            <person name="Mallez S."/>
            <person name="Zhang Y."/>
            <person name="Obille A."/>
            <person name="Becker A."/>
            <person name="Abrahante J.E."/>
            <person name="Garbe J."/>
            <person name="Badalamenti J.P."/>
            <person name="Herman A."/>
            <person name="Mangelson H."/>
            <person name="Liachko I."/>
            <person name="Sullivan S."/>
            <person name="Sone E.D."/>
            <person name="Koren S."/>
            <person name="Silverstein K.A.T."/>
            <person name="Beckman K.B."/>
            <person name="Gohl D.M."/>
        </authorList>
    </citation>
    <scope>NUCLEOTIDE SEQUENCE</scope>
    <source>
        <strain evidence="1">Duluth1</strain>
        <tissue evidence="1">Whole animal</tissue>
    </source>
</reference>
<evidence type="ECO:0000313" key="2">
    <source>
        <dbReference type="Proteomes" id="UP000828390"/>
    </source>
</evidence>
<sequence length="134" mass="16062">MDKIYIEAKYRVYNHFLQEHMRLNQAPFNYRLCLFRCFKQEELEKHVSSFRRHQLVLQKKNMPDSPDFLVSKSTPYSITDRDFALLSVEESKRHWISISKKTSFLKQCSPTFHNLVPSATFLSPLYCRPFHQLS</sequence>
<proteinExistence type="predicted"/>
<dbReference type="EMBL" id="JAIWYP010000003">
    <property type="protein sequence ID" value="KAH3853926.1"/>
    <property type="molecule type" value="Genomic_DNA"/>
</dbReference>
<reference evidence="1" key="2">
    <citation type="submission" date="2020-11" db="EMBL/GenBank/DDBJ databases">
        <authorList>
            <person name="McCartney M.A."/>
            <person name="Auch B."/>
            <person name="Kono T."/>
            <person name="Mallez S."/>
            <person name="Becker A."/>
            <person name="Gohl D.M."/>
            <person name="Silverstein K.A.T."/>
            <person name="Koren S."/>
            <person name="Bechman K.B."/>
            <person name="Herman A."/>
            <person name="Abrahante J.E."/>
            <person name="Garbe J."/>
        </authorList>
    </citation>
    <scope>NUCLEOTIDE SEQUENCE</scope>
    <source>
        <strain evidence="1">Duluth1</strain>
        <tissue evidence="1">Whole animal</tissue>
    </source>
</reference>
<comment type="caution">
    <text evidence="1">The sequence shown here is derived from an EMBL/GenBank/DDBJ whole genome shotgun (WGS) entry which is preliminary data.</text>
</comment>
<dbReference type="Proteomes" id="UP000828390">
    <property type="component" value="Unassembled WGS sequence"/>
</dbReference>
<gene>
    <name evidence="1" type="ORF">DPMN_096464</name>
</gene>
<accession>A0A9D4L976</accession>
<organism evidence="1 2">
    <name type="scientific">Dreissena polymorpha</name>
    <name type="common">Zebra mussel</name>
    <name type="synonym">Mytilus polymorpha</name>
    <dbReference type="NCBI Taxonomy" id="45954"/>
    <lineage>
        <taxon>Eukaryota</taxon>
        <taxon>Metazoa</taxon>
        <taxon>Spiralia</taxon>
        <taxon>Lophotrochozoa</taxon>
        <taxon>Mollusca</taxon>
        <taxon>Bivalvia</taxon>
        <taxon>Autobranchia</taxon>
        <taxon>Heteroconchia</taxon>
        <taxon>Euheterodonta</taxon>
        <taxon>Imparidentia</taxon>
        <taxon>Neoheterodontei</taxon>
        <taxon>Myida</taxon>
        <taxon>Dreissenoidea</taxon>
        <taxon>Dreissenidae</taxon>
        <taxon>Dreissena</taxon>
    </lineage>
</organism>
<dbReference type="AlphaFoldDB" id="A0A9D4L976"/>
<protein>
    <submittedName>
        <fullName evidence="1">Uncharacterized protein</fullName>
    </submittedName>
</protein>
<name>A0A9D4L976_DREPO</name>